<dbReference type="Pfam" id="PF00022">
    <property type="entry name" value="Actin"/>
    <property type="match status" value="1"/>
</dbReference>
<accession>A0A7J7HBR5</accession>
<name>A0A7J7HBR5_CAMSI</name>
<evidence type="ECO:0000313" key="4">
    <source>
        <dbReference type="Proteomes" id="UP000593564"/>
    </source>
</evidence>
<feature type="non-terminal residue" evidence="3">
    <location>
        <position position="1"/>
    </location>
</feature>
<gene>
    <name evidence="3" type="ORF">HYC85_012365</name>
</gene>
<dbReference type="PANTHER" id="PTHR11937">
    <property type="entry name" value="ACTIN"/>
    <property type="match status" value="1"/>
</dbReference>
<comment type="similarity">
    <text evidence="1">Belongs to the actin family.</text>
</comment>
<proteinExistence type="inferred from homology"/>
<dbReference type="Pfam" id="PF12937">
    <property type="entry name" value="F-box-like"/>
    <property type="match status" value="1"/>
</dbReference>
<dbReference type="SUPFAM" id="SSF81383">
    <property type="entry name" value="F-box domain"/>
    <property type="match status" value="1"/>
</dbReference>
<reference evidence="3 4" key="2">
    <citation type="submission" date="2020-07" db="EMBL/GenBank/DDBJ databases">
        <title>Genome assembly of wild tea tree DASZ reveals pedigree and selection history of tea varieties.</title>
        <authorList>
            <person name="Zhang W."/>
        </authorList>
    </citation>
    <scope>NUCLEOTIDE SEQUENCE [LARGE SCALE GENOMIC DNA]</scope>
    <source>
        <strain evidence="4">cv. G240</strain>
        <tissue evidence="3">Leaf</tissue>
    </source>
</reference>
<evidence type="ECO:0000259" key="2">
    <source>
        <dbReference type="PROSITE" id="PS50181"/>
    </source>
</evidence>
<comment type="caution">
    <text evidence="3">The sequence shown here is derived from an EMBL/GenBank/DDBJ whole genome shotgun (WGS) entry which is preliminary data.</text>
</comment>
<dbReference type="SMART" id="SM00268">
    <property type="entry name" value="ACTIN"/>
    <property type="match status" value="1"/>
</dbReference>
<dbReference type="AlphaFoldDB" id="A0A7J7HBR5"/>
<dbReference type="InterPro" id="IPR043129">
    <property type="entry name" value="ATPase_NBD"/>
</dbReference>
<dbReference type="InterPro" id="IPR004000">
    <property type="entry name" value="Actin"/>
</dbReference>
<dbReference type="CDD" id="cd22156">
    <property type="entry name" value="F-box_AtARP8-like"/>
    <property type="match status" value="1"/>
</dbReference>
<dbReference type="SUPFAM" id="SSF53067">
    <property type="entry name" value="Actin-like ATPase domain"/>
    <property type="match status" value="2"/>
</dbReference>
<dbReference type="InterPro" id="IPR036047">
    <property type="entry name" value="F-box-like_dom_sf"/>
</dbReference>
<dbReference type="Gene3D" id="3.30.420.40">
    <property type="match status" value="2"/>
</dbReference>
<reference evidence="4" key="1">
    <citation type="journal article" date="2020" name="Nat. Commun.">
        <title>Genome assembly of wild tea tree DASZ reveals pedigree and selection history of tea varieties.</title>
        <authorList>
            <person name="Zhang W."/>
            <person name="Zhang Y."/>
            <person name="Qiu H."/>
            <person name="Guo Y."/>
            <person name="Wan H."/>
            <person name="Zhang X."/>
            <person name="Scossa F."/>
            <person name="Alseekh S."/>
            <person name="Zhang Q."/>
            <person name="Wang P."/>
            <person name="Xu L."/>
            <person name="Schmidt M.H."/>
            <person name="Jia X."/>
            <person name="Li D."/>
            <person name="Zhu A."/>
            <person name="Guo F."/>
            <person name="Chen W."/>
            <person name="Ni D."/>
            <person name="Usadel B."/>
            <person name="Fernie A.R."/>
            <person name="Wen W."/>
        </authorList>
    </citation>
    <scope>NUCLEOTIDE SEQUENCE [LARGE SCALE GENOMIC DNA]</scope>
    <source>
        <strain evidence="4">cv. G240</strain>
    </source>
</reference>
<dbReference type="Gene3D" id="1.20.1280.50">
    <property type="match status" value="1"/>
</dbReference>
<dbReference type="Gene3D" id="3.90.640.10">
    <property type="entry name" value="Actin, Chain A, domain 4"/>
    <property type="match status" value="1"/>
</dbReference>
<feature type="domain" description="F-box" evidence="2">
    <location>
        <begin position="200"/>
        <end position="246"/>
    </location>
</feature>
<dbReference type="SMART" id="SM00256">
    <property type="entry name" value="FBOX"/>
    <property type="match status" value="1"/>
</dbReference>
<dbReference type="PROSITE" id="PS50181">
    <property type="entry name" value="FBOX"/>
    <property type="match status" value="1"/>
</dbReference>
<evidence type="ECO:0000256" key="1">
    <source>
        <dbReference type="RuleBase" id="RU000487"/>
    </source>
</evidence>
<dbReference type="Proteomes" id="UP000593564">
    <property type="component" value="Unassembled WGS sequence"/>
</dbReference>
<dbReference type="CDD" id="cd13396">
    <property type="entry name" value="ASKHA_NBD_AtArp8-like"/>
    <property type="match status" value="1"/>
</dbReference>
<dbReference type="InterPro" id="IPR001810">
    <property type="entry name" value="F-box_dom"/>
</dbReference>
<protein>
    <recommendedName>
        <fullName evidence="2">F-box domain-containing protein</fullName>
    </recommendedName>
</protein>
<dbReference type="EMBL" id="JACBKZ010000005">
    <property type="protein sequence ID" value="KAF5950372.1"/>
    <property type="molecule type" value="Genomic_DNA"/>
</dbReference>
<evidence type="ECO:0000313" key="3">
    <source>
        <dbReference type="EMBL" id="KAF5950372.1"/>
    </source>
</evidence>
<keyword evidence="4" id="KW-1185">Reference proteome</keyword>
<organism evidence="3 4">
    <name type="scientific">Camellia sinensis</name>
    <name type="common">Tea plant</name>
    <name type="synonym">Thea sinensis</name>
    <dbReference type="NCBI Taxonomy" id="4442"/>
    <lineage>
        <taxon>Eukaryota</taxon>
        <taxon>Viridiplantae</taxon>
        <taxon>Streptophyta</taxon>
        <taxon>Embryophyta</taxon>
        <taxon>Tracheophyta</taxon>
        <taxon>Spermatophyta</taxon>
        <taxon>Magnoliopsida</taxon>
        <taxon>eudicotyledons</taxon>
        <taxon>Gunneridae</taxon>
        <taxon>Pentapetalae</taxon>
        <taxon>asterids</taxon>
        <taxon>Ericales</taxon>
        <taxon>Theaceae</taxon>
        <taxon>Camellia</taxon>
    </lineage>
</organism>
<sequence>WVVSGGGGWWWRAVDGSGGWWWWWWWRRWVIVASGWHVAGGMWLVAGGRWRVMTGGGRWLVVASGWPVAGYDWWWQVAGDGGRWRVMVAGGWWVVSGGDRWWWRKMVVENGGGWWLVLDVLKQWHASHARSVQKCNLRTHIRYDQWLSASSPPLRFPSNSLPNSKPMSSLLRKVWGSVSNRPNSSSSDRRREMVLAQSSTGAFDRIPFDILIQILKLLGPKEAAKLSSVCKSWKLIVAENRLWMYFLQNQQESWDSIFFGETQLRLGYPLQALPNQISQLSFMHIYGQRAQVPGAIIIDVGLGYCKFGWSKYACPSGRFATFVEFGNIESPTYTRLRHFFATIYNRMRVKTSTHPIVVSIPICHYDDTESAKASRRQLKETMYSVLFDMNVPAVCAINQATLALYAARRTSGIVVNIGFHQTSVVPILHGQVMRKVGVEVVGMGALKLTGFLKEQMQQKNIHFESLYTVRTLKENLCYVALDYDAELSKDTEGSFEVAAEGWFTLSKERFQTGEILFQPCIAGVRAMSLQQAVALCMDHCQAAELTGDDSWFKTVVLSGGTACLPGLAERLEKELRGLIPQSMSNGIIVIPPVYGADSAWFGAKLISNLSTFPGPWCMVKKQFRYKSRHSLLW</sequence>